<evidence type="ECO:0000313" key="6">
    <source>
        <dbReference type="EMBL" id="KKW15118.1"/>
    </source>
</evidence>
<organism evidence="6 7">
    <name type="scientific">Candidatus Jorgensenbacteria bacterium GW2011_GWB1_50_10</name>
    <dbReference type="NCBI Taxonomy" id="1618665"/>
    <lineage>
        <taxon>Bacteria</taxon>
        <taxon>Candidatus Joergenseniibacteriota</taxon>
    </lineage>
</organism>
<dbReference type="InterPro" id="IPR051046">
    <property type="entry name" value="MurCDEF_CellWall_CoF430Synth"/>
</dbReference>
<dbReference type="STRING" id="1618665.UY55_C0002G0176"/>
<dbReference type="InterPro" id="IPR013221">
    <property type="entry name" value="Mur_ligase_cen"/>
</dbReference>
<feature type="domain" description="Mur ligase C-terminal" evidence="4">
    <location>
        <begin position="271"/>
        <end position="395"/>
    </location>
</feature>
<proteinExistence type="predicted"/>
<accession>A0A0G1W8T1</accession>
<reference evidence="6 7" key="1">
    <citation type="journal article" date="2015" name="Nature">
        <title>rRNA introns, odd ribosomes, and small enigmatic genomes across a large radiation of phyla.</title>
        <authorList>
            <person name="Brown C.T."/>
            <person name="Hug L.A."/>
            <person name="Thomas B.C."/>
            <person name="Sharon I."/>
            <person name="Castelle C.J."/>
            <person name="Singh A."/>
            <person name="Wilkins M.J."/>
            <person name="Williams K.H."/>
            <person name="Banfield J.F."/>
        </authorList>
    </citation>
    <scope>NUCLEOTIDE SEQUENCE [LARGE SCALE GENOMIC DNA]</scope>
</reference>
<dbReference type="Gene3D" id="3.40.1190.10">
    <property type="entry name" value="Mur-like, catalytic domain"/>
    <property type="match status" value="1"/>
</dbReference>
<keyword evidence="2" id="KW-0547">Nucleotide-binding</keyword>
<evidence type="ECO:0000256" key="2">
    <source>
        <dbReference type="ARBA" id="ARBA00022741"/>
    </source>
</evidence>
<evidence type="ECO:0000256" key="3">
    <source>
        <dbReference type="ARBA" id="ARBA00022840"/>
    </source>
</evidence>
<dbReference type="Pfam" id="PF08245">
    <property type="entry name" value="Mur_ligase_M"/>
    <property type="match status" value="1"/>
</dbReference>
<dbReference type="InterPro" id="IPR036615">
    <property type="entry name" value="Mur_ligase_C_dom_sf"/>
</dbReference>
<dbReference type="PANTHER" id="PTHR43024">
    <property type="entry name" value="UDP-N-ACETYLMURAMOYL-TRIPEPTIDE--D-ALANYL-D-ALANINE LIGASE"/>
    <property type="match status" value="1"/>
</dbReference>
<evidence type="ECO:0000259" key="5">
    <source>
        <dbReference type="Pfam" id="PF08245"/>
    </source>
</evidence>
<dbReference type="PANTHER" id="PTHR43024:SF1">
    <property type="entry name" value="UDP-N-ACETYLMURAMOYL-TRIPEPTIDE--D-ALANYL-D-ALANINE LIGASE"/>
    <property type="match status" value="1"/>
</dbReference>
<keyword evidence="3" id="KW-0067">ATP-binding</keyword>
<feature type="domain" description="Mur ligase central" evidence="5">
    <location>
        <begin position="101"/>
        <end position="245"/>
    </location>
</feature>
<dbReference type="Pfam" id="PF02875">
    <property type="entry name" value="Mur_ligase_C"/>
    <property type="match status" value="1"/>
</dbReference>
<evidence type="ECO:0000313" key="7">
    <source>
        <dbReference type="Proteomes" id="UP000034224"/>
    </source>
</evidence>
<dbReference type="Gene3D" id="3.90.190.20">
    <property type="entry name" value="Mur ligase, C-terminal domain"/>
    <property type="match status" value="1"/>
</dbReference>
<evidence type="ECO:0000259" key="4">
    <source>
        <dbReference type="Pfam" id="PF02875"/>
    </source>
</evidence>
<evidence type="ECO:0000256" key="1">
    <source>
        <dbReference type="ARBA" id="ARBA00022598"/>
    </source>
</evidence>
<dbReference type="EMBL" id="LCQK01000002">
    <property type="protein sequence ID" value="KKW15118.1"/>
    <property type="molecule type" value="Genomic_DNA"/>
</dbReference>
<name>A0A0G1W8T1_9BACT</name>
<dbReference type="Proteomes" id="UP000034224">
    <property type="component" value="Unassembled WGS sequence"/>
</dbReference>
<gene>
    <name evidence="6" type="ORF">UY55_C0002G0176</name>
</gene>
<protein>
    <submittedName>
        <fullName evidence="6">UDP-N-acetylmuramoyl-tripeptide-D-alanyl-D-alanine ligase</fullName>
    </submittedName>
</protein>
<dbReference type="GO" id="GO:0005524">
    <property type="term" value="F:ATP binding"/>
    <property type="evidence" value="ECO:0007669"/>
    <property type="project" value="UniProtKB-KW"/>
</dbReference>
<dbReference type="InterPro" id="IPR036565">
    <property type="entry name" value="Mur-like_cat_sf"/>
</dbReference>
<dbReference type="SUPFAM" id="SSF53623">
    <property type="entry name" value="MurD-like peptide ligases, catalytic domain"/>
    <property type="match status" value="1"/>
</dbReference>
<comment type="caution">
    <text evidence="6">The sequence shown here is derived from an EMBL/GenBank/DDBJ whole genome shotgun (WGS) entry which is preliminary data.</text>
</comment>
<dbReference type="GO" id="GO:0016881">
    <property type="term" value="F:acid-amino acid ligase activity"/>
    <property type="evidence" value="ECO:0007669"/>
    <property type="project" value="InterPro"/>
</dbReference>
<dbReference type="SUPFAM" id="SSF53244">
    <property type="entry name" value="MurD-like peptide ligases, peptide-binding domain"/>
    <property type="match status" value="1"/>
</dbReference>
<dbReference type="InterPro" id="IPR004101">
    <property type="entry name" value="Mur_ligase_C"/>
</dbReference>
<dbReference type="AlphaFoldDB" id="A0A0G1W8T1"/>
<sequence>MKRILLKPLAGILRWLAALTLNRYKPSLIGVTGSVGKTSAKMAIAAVLGSSRKVRASGKSFNNEIGLPLTILGDWDRTEGRFFWFKVFFFAISQLVFRNPNYPELIVLEYGVDRPDDMNYLLRVAKPHIGVVTAIGEVPVHVEFFAGPEKVAEEKTKLVAALPATGFAILNADDEVVSDMKEQARAHPVTYGFESGTDVCITNFENRFEKDFRGAVFKLSYAGNIVPVKIRGAFGKTYAYAAAAAASVGLIYGLNLVRISEALLEFNPPPGRLRLISGEKESFIIDDTYNSSPTATHEALDVLRSLKAKRKIAVLGDMLELGKYTLLAHEGIGKLAAKSADIIMTLGMKAKFIAERAVKSGVPRRKVFAFTNLEECARALEGMIQKGDLILVKGSQGVRMEKIVLEVMAEPQRARELLVRQSPVWWRRKSLYE</sequence>
<keyword evidence="1 6" id="KW-0436">Ligase</keyword>
<dbReference type="PATRIC" id="fig|1618665.3.peg.461"/>